<evidence type="ECO:0000256" key="8">
    <source>
        <dbReference type="ARBA" id="ARBA00022989"/>
    </source>
</evidence>
<dbReference type="InterPro" id="IPR011990">
    <property type="entry name" value="TPR-like_helical_dom_sf"/>
</dbReference>
<feature type="transmembrane region" description="Helical" evidence="11">
    <location>
        <begin position="507"/>
        <end position="530"/>
    </location>
</feature>
<feature type="compositionally biased region" description="Low complexity" evidence="12">
    <location>
        <begin position="642"/>
        <end position="660"/>
    </location>
</feature>
<evidence type="ECO:0000256" key="7">
    <source>
        <dbReference type="ARBA" id="ARBA00022824"/>
    </source>
</evidence>
<dbReference type="EC" id="2.4.1.-" evidence="11"/>
<feature type="transmembrane region" description="Helical" evidence="11">
    <location>
        <begin position="157"/>
        <end position="175"/>
    </location>
</feature>
<evidence type="ECO:0000256" key="9">
    <source>
        <dbReference type="ARBA" id="ARBA00023136"/>
    </source>
</evidence>
<keyword evidence="3" id="KW-0337">GPI-anchor biosynthesis</keyword>
<dbReference type="Gene3D" id="1.25.40.10">
    <property type="entry name" value="Tetratricopeptide repeat domain"/>
    <property type="match status" value="1"/>
</dbReference>
<evidence type="ECO:0000256" key="1">
    <source>
        <dbReference type="ARBA" id="ARBA00004477"/>
    </source>
</evidence>
<feature type="compositionally biased region" description="Basic residues" evidence="12">
    <location>
        <begin position="19"/>
        <end position="31"/>
    </location>
</feature>
<gene>
    <name evidence="13" type="ORF">V1264_022483</name>
</gene>
<keyword evidence="14" id="KW-1185">Reference proteome</keyword>
<name>A0AAN9FXZ8_9CAEN</name>
<dbReference type="Proteomes" id="UP001374579">
    <property type="component" value="Unassembled WGS sequence"/>
</dbReference>
<dbReference type="EMBL" id="JBAMIC010004070">
    <property type="protein sequence ID" value="KAK7088577.1"/>
    <property type="molecule type" value="Genomic_DNA"/>
</dbReference>
<feature type="compositionally biased region" description="Basic and acidic residues" evidence="12">
    <location>
        <begin position="266"/>
        <end position="275"/>
    </location>
</feature>
<evidence type="ECO:0000256" key="2">
    <source>
        <dbReference type="ARBA" id="ARBA00004687"/>
    </source>
</evidence>
<keyword evidence="9 11" id="KW-0472">Membrane</keyword>
<proteinExistence type="inferred from homology"/>
<feature type="region of interest" description="Disordered" evidence="12">
    <location>
        <begin position="358"/>
        <end position="377"/>
    </location>
</feature>
<feature type="compositionally biased region" description="Polar residues" evidence="12">
    <location>
        <begin position="358"/>
        <end position="372"/>
    </location>
</feature>
<dbReference type="Pfam" id="PF03901">
    <property type="entry name" value="Glyco_transf_22"/>
    <property type="match status" value="3"/>
</dbReference>
<comment type="pathway">
    <text evidence="2">Glycolipid biosynthesis; glycosylphosphatidylinositol-anchor biosynthesis.</text>
</comment>
<evidence type="ECO:0000313" key="13">
    <source>
        <dbReference type="EMBL" id="KAK7088577.1"/>
    </source>
</evidence>
<dbReference type="InterPro" id="IPR005599">
    <property type="entry name" value="GPI_mannosylTrfase"/>
</dbReference>
<feature type="region of interest" description="Disordered" evidence="12">
    <location>
        <begin position="387"/>
        <end position="409"/>
    </location>
</feature>
<dbReference type="SUPFAM" id="SSF48452">
    <property type="entry name" value="TPR-like"/>
    <property type="match status" value="1"/>
</dbReference>
<comment type="caution">
    <text evidence="13">The sequence shown here is derived from an EMBL/GenBank/DDBJ whole genome shotgun (WGS) entry which is preliminary data.</text>
</comment>
<dbReference type="PANTHER" id="PTHR22760">
    <property type="entry name" value="GLYCOSYLTRANSFERASE"/>
    <property type="match status" value="1"/>
</dbReference>
<evidence type="ECO:0000256" key="6">
    <source>
        <dbReference type="ARBA" id="ARBA00022692"/>
    </source>
</evidence>
<organism evidence="13 14">
    <name type="scientific">Littorina saxatilis</name>
    <dbReference type="NCBI Taxonomy" id="31220"/>
    <lineage>
        <taxon>Eukaryota</taxon>
        <taxon>Metazoa</taxon>
        <taxon>Spiralia</taxon>
        <taxon>Lophotrochozoa</taxon>
        <taxon>Mollusca</taxon>
        <taxon>Gastropoda</taxon>
        <taxon>Caenogastropoda</taxon>
        <taxon>Littorinimorpha</taxon>
        <taxon>Littorinoidea</taxon>
        <taxon>Littorinidae</taxon>
        <taxon>Littorina</taxon>
    </lineage>
</organism>
<feature type="region of interest" description="Disordered" evidence="12">
    <location>
        <begin position="265"/>
        <end position="284"/>
    </location>
</feature>
<feature type="region of interest" description="Disordered" evidence="12">
    <location>
        <begin position="1"/>
        <end position="61"/>
    </location>
</feature>
<comment type="similarity">
    <text evidence="10">Belongs to the glycosyltransferase 22 family. PIGZ subfamily.</text>
</comment>
<evidence type="ECO:0000313" key="14">
    <source>
        <dbReference type="Proteomes" id="UP001374579"/>
    </source>
</evidence>
<protein>
    <recommendedName>
        <fullName evidence="11">Mannosyltransferase</fullName>
        <ecNumber evidence="11">2.4.1.-</ecNumber>
    </recommendedName>
</protein>
<feature type="compositionally biased region" description="Basic residues" evidence="12">
    <location>
        <begin position="1"/>
        <end position="10"/>
    </location>
</feature>
<dbReference type="GO" id="GO:0006506">
    <property type="term" value="P:GPI anchor biosynthetic process"/>
    <property type="evidence" value="ECO:0007669"/>
    <property type="project" value="UniProtKB-KW"/>
</dbReference>
<keyword evidence="7 11" id="KW-0256">Endoplasmic reticulum</keyword>
<keyword evidence="8 11" id="KW-1133">Transmembrane helix</keyword>
<dbReference type="AlphaFoldDB" id="A0AAN9FXZ8"/>
<evidence type="ECO:0000256" key="10">
    <source>
        <dbReference type="ARBA" id="ARBA00038466"/>
    </source>
</evidence>
<sequence>MAGTKRRKDRLNHNSHNNNHVHKTTSKHRHHDSLNDHQHKHTNTPKSNNDDDNNSSNPSSDCCNDNMFPQWTPQIVWLVCTLLRVSYVTQPDNWWVLHPDENFQSLEVAHTQVYGFGFRPYEFSSLSHGSTGGASNESVSFYRQRELQLGMHGMRSALYPSFYVIVSWVAAILSLDVKPFVLWKVAHAVVSSLLPLSVYRFSRTYFSCHDASCLAAILAVTSTHLNVLGTHPLLNSFLAPAVFWALSCILPLVCGHRSPSFLASSEEAKDSDHHGSNGIVYGQSQTKPHVNGLNTLGTASQSFDGKVCGKNGTRPLLNGVKAQSLHRKVCEQTETKPPVNGVKAQSLHGKVCEQTETKPTVNGVKTSQTESESYPGCNGELFHPRPNADTSSSALRENGHIPHPNGTIPGGFDKVSDKLEKDFHFAHSDRNGVTTCSNGNAKLSLVSQLKPQELFESKVLLSFRATLLNFLSGFVLALCVYMRVDVALFTAVTLLPKFRSGRAQFGSLIVCSLGAVLGISCGVLQDFWFYDELVLSPQNWARFNVFRDLSGDLFGKSFFFRYFELLFSNTLGLSVLVACSVIIVLFSVVVQVKSYICQLWACNRNDKFRSQNENNSSTIDYSHHINQSDSNENQDPNLNHWNSDVPNRDNNNNCNNSNKNNNHHDNNTLKSDFISNTTSNKLEVSQKVDETSVVNRSDSLKTNMSEYNPATTLTLSWAALLLFYSSKEHKELRFVHNTTVLMLISSAFVISTTLNILSRKFDCRQGQLLTVIVLTLFAADQWSSFPSSKDQSNKPWAYQRIEDSHDVNACLDYVSAQNDVTGVFLDSNFHATAGYALLHKDVPVFTLLVHEFVEFDDVTSKMRVSKPSLLDGFKNVSYVTVDKLSNFVSVQNAGYLVKVLIQKQQYNYFIIAKERKFLEVGFTDVFAHGTMRVVRRTFEPLEERQLVTMASRAPIGVNATVLKYEGDVLFRFHRFPLALERYTAAVQLNPGIAQIYQAIAACKRKLDDEPEARKWIETCVKRFGVKECSLPLSITNINPDRTMF</sequence>
<feature type="region of interest" description="Disordered" evidence="12">
    <location>
        <begin position="619"/>
        <end position="672"/>
    </location>
</feature>
<keyword evidence="5" id="KW-0808">Transferase</keyword>
<feature type="transmembrane region" description="Helical" evidence="11">
    <location>
        <begin position="566"/>
        <end position="590"/>
    </location>
</feature>
<reference evidence="13 14" key="1">
    <citation type="submission" date="2024-02" db="EMBL/GenBank/DDBJ databases">
        <title>Chromosome-scale genome assembly of the rough periwinkle Littorina saxatilis.</title>
        <authorList>
            <person name="De Jode A."/>
            <person name="Faria R."/>
            <person name="Formenti G."/>
            <person name="Sims Y."/>
            <person name="Smith T.P."/>
            <person name="Tracey A."/>
            <person name="Wood J.M.D."/>
            <person name="Zagrodzka Z.B."/>
            <person name="Johannesson K."/>
            <person name="Butlin R.K."/>
            <person name="Leder E.H."/>
        </authorList>
    </citation>
    <scope>NUCLEOTIDE SEQUENCE [LARGE SCALE GENOMIC DNA]</scope>
    <source>
        <strain evidence="13">Snail1</strain>
        <tissue evidence="13">Muscle</tissue>
    </source>
</reference>
<keyword evidence="4 11" id="KW-0328">Glycosyltransferase</keyword>
<dbReference type="PANTHER" id="PTHR22760:SF3">
    <property type="entry name" value="GPI MANNOSYLTRANSFERASE 4"/>
    <property type="match status" value="1"/>
</dbReference>
<feature type="compositionally biased region" description="Polar residues" evidence="12">
    <location>
        <begin position="619"/>
        <end position="641"/>
    </location>
</feature>
<evidence type="ECO:0000256" key="11">
    <source>
        <dbReference type="RuleBase" id="RU363075"/>
    </source>
</evidence>
<accession>A0AAN9FXZ8</accession>
<feature type="transmembrane region" description="Helical" evidence="11">
    <location>
        <begin position="470"/>
        <end position="495"/>
    </location>
</feature>
<evidence type="ECO:0000256" key="4">
    <source>
        <dbReference type="ARBA" id="ARBA00022676"/>
    </source>
</evidence>
<dbReference type="GO" id="GO:0000026">
    <property type="term" value="F:alpha-1,2-mannosyltransferase activity"/>
    <property type="evidence" value="ECO:0007669"/>
    <property type="project" value="TreeGrafter"/>
</dbReference>
<evidence type="ECO:0000256" key="3">
    <source>
        <dbReference type="ARBA" id="ARBA00022502"/>
    </source>
</evidence>
<evidence type="ECO:0000256" key="12">
    <source>
        <dbReference type="SAM" id="MobiDB-lite"/>
    </source>
</evidence>
<keyword evidence="6 11" id="KW-0812">Transmembrane</keyword>
<comment type="subcellular location">
    <subcellularLocation>
        <location evidence="1 11">Endoplasmic reticulum membrane</location>
        <topology evidence="1 11">Multi-pass membrane protein</topology>
    </subcellularLocation>
</comment>
<evidence type="ECO:0000256" key="5">
    <source>
        <dbReference type="ARBA" id="ARBA00022679"/>
    </source>
</evidence>
<dbReference type="GO" id="GO:0005789">
    <property type="term" value="C:endoplasmic reticulum membrane"/>
    <property type="evidence" value="ECO:0007669"/>
    <property type="project" value="UniProtKB-SubCell"/>
</dbReference>
<feature type="transmembrane region" description="Helical" evidence="11">
    <location>
        <begin position="738"/>
        <end position="756"/>
    </location>
</feature>